<sequence length="151" mass="16380">MTKDRVLVEAYSDADFSSEKGDRKSVSGGVLMVAGIVKQIRVVLSTMEAEFVAASQTTAEVLGILELLQEISITPCAPSVPYVETQAAIAQIEGEDTSRRAKHIDVRSGKMEMLKAMRADILTKFLPVPRLSELRGLVMLKDTDGPPGKEC</sequence>
<organism evidence="1 2">
    <name type="scientific">Phytophthora megakarya</name>
    <dbReference type="NCBI Taxonomy" id="4795"/>
    <lineage>
        <taxon>Eukaryota</taxon>
        <taxon>Sar</taxon>
        <taxon>Stramenopiles</taxon>
        <taxon>Oomycota</taxon>
        <taxon>Peronosporomycetes</taxon>
        <taxon>Peronosporales</taxon>
        <taxon>Peronosporaceae</taxon>
        <taxon>Phytophthora</taxon>
    </lineage>
</organism>
<reference evidence="2" key="1">
    <citation type="submission" date="2017-03" db="EMBL/GenBank/DDBJ databases">
        <title>Phytopthora megakarya and P. palmivora, two closely related causual agents of cacao black pod achieved similar genome size and gene model numbers by different mechanisms.</title>
        <authorList>
            <person name="Ali S."/>
            <person name="Shao J."/>
            <person name="Larry D.J."/>
            <person name="Kronmiller B."/>
            <person name="Shen D."/>
            <person name="Strem M.D."/>
            <person name="Melnick R.L."/>
            <person name="Guiltinan M.J."/>
            <person name="Tyler B.M."/>
            <person name="Meinhardt L.W."/>
            <person name="Bailey B.A."/>
        </authorList>
    </citation>
    <scope>NUCLEOTIDE SEQUENCE [LARGE SCALE GENOMIC DNA]</scope>
    <source>
        <strain evidence="2">zdho120</strain>
    </source>
</reference>
<dbReference type="PANTHER" id="PTHR11439">
    <property type="entry name" value="GAG-POL-RELATED RETROTRANSPOSON"/>
    <property type="match status" value="1"/>
</dbReference>
<dbReference type="PANTHER" id="PTHR11439:SF440">
    <property type="entry name" value="INTEGRASE CATALYTIC DOMAIN-CONTAINING PROTEIN"/>
    <property type="match status" value="1"/>
</dbReference>
<evidence type="ECO:0000313" key="2">
    <source>
        <dbReference type="Proteomes" id="UP000198211"/>
    </source>
</evidence>
<evidence type="ECO:0000313" key="1">
    <source>
        <dbReference type="EMBL" id="OWZ07173.1"/>
    </source>
</evidence>
<comment type="caution">
    <text evidence="1">The sequence shown here is derived from an EMBL/GenBank/DDBJ whole genome shotgun (WGS) entry which is preliminary data.</text>
</comment>
<name>A0A225VP13_9STRA</name>
<dbReference type="STRING" id="4795.A0A225VP13"/>
<gene>
    <name evidence="1" type="ORF">PHMEG_00020468</name>
</gene>
<keyword evidence="2" id="KW-1185">Reference proteome</keyword>
<dbReference type="CDD" id="cd09272">
    <property type="entry name" value="RNase_HI_RT_Ty1"/>
    <property type="match status" value="1"/>
</dbReference>
<dbReference type="OrthoDB" id="113257at2759"/>
<protein>
    <submittedName>
        <fullName evidence="1">Polyprotein</fullName>
    </submittedName>
</protein>
<dbReference type="AlphaFoldDB" id="A0A225VP13"/>
<dbReference type="EMBL" id="NBNE01003644">
    <property type="protein sequence ID" value="OWZ07173.1"/>
    <property type="molecule type" value="Genomic_DNA"/>
</dbReference>
<accession>A0A225VP13</accession>
<proteinExistence type="predicted"/>
<dbReference type="Proteomes" id="UP000198211">
    <property type="component" value="Unassembled WGS sequence"/>
</dbReference>